<gene>
    <name evidence="2" type="ORF">AKJ09_01976</name>
</gene>
<sequence length="275" mass="28131">MKPLLHEDADEFERKLLGSASEQESPPPGARERAMAAVGLLPTAPGVSRGPASTSAGSPSGALAGLALAAALVVGGTVLGVSWQSFDSSAGAPSGARAPSNASVTNDSRLGAAVPGEPSDHPAEAPSTPVAEAPAAPSITPDVLPNARPERTAAIPSARRAPEPAKVENTPPGRADDDALARETLVIDEARRAAASGDPKRALGLLDVHDRDFSPAAFAVDAEVLRIEALEKVGRTADADRLARAFLVRHIEGSYARRVQAVRDRIAGASAPDLR</sequence>
<evidence type="ECO:0000313" key="3">
    <source>
        <dbReference type="Proteomes" id="UP000064967"/>
    </source>
</evidence>
<organism evidence="2 3">
    <name type="scientific">Labilithrix luteola</name>
    <dbReference type="NCBI Taxonomy" id="1391654"/>
    <lineage>
        <taxon>Bacteria</taxon>
        <taxon>Pseudomonadati</taxon>
        <taxon>Myxococcota</taxon>
        <taxon>Polyangia</taxon>
        <taxon>Polyangiales</taxon>
        <taxon>Labilitrichaceae</taxon>
        <taxon>Labilithrix</taxon>
    </lineage>
</organism>
<dbReference type="KEGG" id="llu:AKJ09_01976"/>
<evidence type="ECO:0000256" key="1">
    <source>
        <dbReference type="SAM" id="MobiDB-lite"/>
    </source>
</evidence>
<reference evidence="2 3" key="1">
    <citation type="submission" date="2015-08" db="EMBL/GenBank/DDBJ databases">
        <authorList>
            <person name="Babu N.S."/>
            <person name="Beckwith C.J."/>
            <person name="Beseler K.G."/>
            <person name="Brison A."/>
            <person name="Carone J.V."/>
            <person name="Caskin T.P."/>
            <person name="Diamond M."/>
            <person name="Durham M.E."/>
            <person name="Foxe J.M."/>
            <person name="Go M."/>
            <person name="Henderson B.A."/>
            <person name="Jones I.B."/>
            <person name="McGettigan J.A."/>
            <person name="Micheletti S.J."/>
            <person name="Nasrallah M.E."/>
            <person name="Ortiz D."/>
            <person name="Piller C.R."/>
            <person name="Privatt S.R."/>
            <person name="Schneider S.L."/>
            <person name="Sharp S."/>
            <person name="Smith T.C."/>
            <person name="Stanton J.D."/>
            <person name="Ullery H.E."/>
            <person name="Wilson R.J."/>
            <person name="Serrano M.G."/>
            <person name="Buck G."/>
            <person name="Lee V."/>
            <person name="Wang Y."/>
            <person name="Carvalho R."/>
            <person name="Voegtly L."/>
            <person name="Shi R."/>
            <person name="Duckworth R."/>
            <person name="Johnson A."/>
            <person name="Loviza R."/>
            <person name="Walstead R."/>
            <person name="Shah Z."/>
            <person name="Kiflezghi M."/>
            <person name="Wade K."/>
            <person name="Ball S.L."/>
            <person name="Bradley K.W."/>
            <person name="Asai D.J."/>
            <person name="Bowman C.A."/>
            <person name="Russell D.A."/>
            <person name="Pope W.H."/>
            <person name="Jacobs-Sera D."/>
            <person name="Hendrix R.W."/>
            <person name="Hatfull G.F."/>
        </authorList>
    </citation>
    <scope>NUCLEOTIDE SEQUENCE [LARGE SCALE GENOMIC DNA]</scope>
    <source>
        <strain evidence="2 3">DSM 27648</strain>
    </source>
</reference>
<feature type="region of interest" description="Disordered" evidence="1">
    <location>
        <begin position="87"/>
        <end position="177"/>
    </location>
</feature>
<dbReference type="Proteomes" id="UP000064967">
    <property type="component" value="Chromosome"/>
</dbReference>
<feature type="compositionally biased region" description="Low complexity" evidence="1">
    <location>
        <begin position="87"/>
        <end position="103"/>
    </location>
</feature>
<name>A0A0K1PP78_9BACT</name>
<dbReference type="AlphaFoldDB" id="A0A0K1PP78"/>
<dbReference type="EMBL" id="CP012333">
    <property type="protein sequence ID" value="AKU95312.1"/>
    <property type="molecule type" value="Genomic_DNA"/>
</dbReference>
<accession>A0A0K1PP78</accession>
<keyword evidence="3" id="KW-1185">Reference proteome</keyword>
<evidence type="ECO:0000313" key="2">
    <source>
        <dbReference type="EMBL" id="AKU95312.1"/>
    </source>
</evidence>
<dbReference type="STRING" id="1391654.AKJ09_01976"/>
<protein>
    <submittedName>
        <fullName evidence="2">Uncharacterized protein</fullName>
    </submittedName>
</protein>
<proteinExistence type="predicted"/>